<dbReference type="PANTHER" id="PTHR44846:SF1">
    <property type="entry name" value="MANNOSYL-D-GLYCERATE TRANSPORT_METABOLISM SYSTEM REPRESSOR MNGR-RELATED"/>
    <property type="match status" value="1"/>
</dbReference>
<feature type="domain" description="HTH gntR-type" evidence="4">
    <location>
        <begin position="18"/>
        <end position="86"/>
    </location>
</feature>
<keyword evidence="6" id="KW-1185">Reference proteome</keyword>
<dbReference type="InterPro" id="IPR028978">
    <property type="entry name" value="Chorismate_lyase_/UTRA_dom_sf"/>
</dbReference>
<proteinExistence type="predicted"/>
<evidence type="ECO:0000259" key="4">
    <source>
        <dbReference type="PROSITE" id="PS50949"/>
    </source>
</evidence>
<evidence type="ECO:0000256" key="2">
    <source>
        <dbReference type="ARBA" id="ARBA00023125"/>
    </source>
</evidence>
<dbReference type="SUPFAM" id="SSF64288">
    <property type="entry name" value="Chorismate lyase-like"/>
    <property type="match status" value="1"/>
</dbReference>
<dbReference type="AlphaFoldDB" id="A0A256FP97"/>
<dbReference type="InterPro" id="IPR036390">
    <property type="entry name" value="WH_DNA-bd_sf"/>
</dbReference>
<evidence type="ECO:0000256" key="3">
    <source>
        <dbReference type="ARBA" id="ARBA00023163"/>
    </source>
</evidence>
<dbReference type="RefSeq" id="WP_094575292.1">
    <property type="nucleotide sequence ID" value="NZ_JBHEEL010000009.1"/>
</dbReference>
<keyword evidence="1" id="KW-0805">Transcription regulation</keyword>
<dbReference type="Pfam" id="PF07702">
    <property type="entry name" value="UTRA"/>
    <property type="match status" value="1"/>
</dbReference>
<dbReference type="InterPro" id="IPR036388">
    <property type="entry name" value="WH-like_DNA-bd_sf"/>
</dbReference>
<sequence length="278" mass="30641">MTEKNAETARLDTAEPGKLRYQVAYDTIVALIRDNGLEPGDKLPSISELGELSGVSTISIRHALEKLEREGRITRHQGLGTFVAERRIVMEPSRSGELLQTLTTAQPTEMATRLIQLAVGLPSSGAADALSIPQGQPVWEIVRLRSLRDKPAILERAILPLNLVPSLEQEELAGGGSLYRFLAERHGLSDAHIEQFFEVVQPTRIEQTSLQIGSDELVVRIRGVSFTADDVAFDCWQQTYRASDFIFSISGVAERKLLNASRIAPWGINPFPTTTPQS</sequence>
<accession>A0A256FP97</accession>
<evidence type="ECO:0000313" key="5">
    <source>
        <dbReference type="EMBL" id="OYR16672.1"/>
    </source>
</evidence>
<dbReference type="GO" id="GO:0003700">
    <property type="term" value="F:DNA-binding transcription factor activity"/>
    <property type="evidence" value="ECO:0007669"/>
    <property type="project" value="InterPro"/>
</dbReference>
<organism evidence="5 6">
    <name type="scientific">Brucella rhizosphaerae</name>
    <dbReference type="NCBI Taxonomy" id="571254"/>
    <lineage>
        <taxon>Bacteria</taxon>
        <taxon>Pseudomonadati</taxon>
        <taxon>Pseudomonadota</taxon>
        <taxon>Alphaproteobacteria</taxon>
        <taxon>Hyphomicrobiales</taxon>
        <taxon>Brucellaceae</taxon>
        <taxon>Brucella/Ochrobactrum group</taxon>
        <taxon>Brucella</taxon>
    </lineage>
</organism>
<reference evidence="5 6" key="1">
    <citation type="submission" date="2017-07" db="EMBL/GenBank/DDBJ databases">
        <title>Phylogenetic study on the rhizospheric bacterium Ochrobactrum sp. A44.</title>
        <authorList>
            <person name="Krzyzanowska D.M."/>
            <person name="Ossowicki A."/>
            <person name="Rajewska M."/>
            <person name="Maciag T."/>
            <person name="Kaczynski Z."/>
            <person name="Czerwicka M."/>
            <person name="Jafra S."/>
        </authorList>
    </citation>
    <scope>NUCLEOTIDE SEQUENCE [LARGE SCALE GENOMIC DNA]</scope>
    <source>
        <strain evidence="5 6">PR17</strain>
    </source>
</reference>
<dbReference type="SMART" id="SM00345">
    <property type="entry name" value="HTH_GNTR"/>
    <property type="match status" value="1"/>
</dbReference>
<evidence type="ECO:0000313" key="6">
    <source>
        <dbReference type="Proteomes" id="UP000216345"/>
    </source>
</evidence>
<dbReference type="OrthoDB" id="284307at2"/>
<dbReference type="Proteomes" id="UP000216345">
    <property type="component" value="Unassembled WGS sequence"/>
</dbReference>
<dbReference type="SUPFAM" id="SSF46785">
    <property type="entry name" value="Winged helix' DNA-binding domain"/>
    <property type="match status" value="1"/>
</dbReference>
<dbReference type="InterPro" id="IPR050679">
    <property type="entry name" value="Bact_HTH_transcr_reg"/>
</dbReference>
<gene>
    <name evidence="5" type="ORF">CEV32_4306</name>
</gene>
<evidence type="ECO:0000256" key="1">
    <source>
        <dbReference type="ARBA" id="ARBA00023015"/>
    </source>
</evidence>
<comment type="caution">
    <text evidence="5">The sequence shown here is derived from an EMBL/GenBank/DDBJ whole genome shotgun (WGS) entry which is preliminary data.</text>
</comment>
<dbReference type="SMART" id="SM00866">
    <property type="entry name" value="UTRA"/>
    <property type="match status" value="1"/>
</dbReference>
<dbReference type="PROSITE" id="PS50949">
    <property type="entry name" value="HTH_GNTR"/>
    <property type="match status" value="1"/>
</dbReference>
<dbReference type="GO" id="GO:0045892">
    <property type="term" value="P:negative regulation of DNA-templated transcription"/>
    <property type="evidence" value="ECO:0007669"/>
    <property type="project" value="TreeGrafter"/>
</dbReference>
<dbReference type="Gene3D" id="1.10.10.10">
    <property type="entry name" value="Winged helix-like DNA-binding domain superfamily/Winged helix DNA-binding domain"/>
    <property type="match status" value="1"/>
</dbReference>
<dbReference type="GO" id="GO:0003677">
    <property type="term" value="F:DNA binding"/>
    <property type="evidence" value="ECO:0007669"/>
    <property type="project" value="UniProtKB-KW"/>
</dbReference>
<dbReference type="CDD" id="cd07377">
    <property type="entry name" value="WHTH_GntR"/>
    <property type="match status" value="1"/>
</dbReference>
<keyword evidence="3" id="KW-0804">Transcription</keyword>
<protein>
    <submittedName>
        <fullName evidence="5">UTRA domain protein</fullName>
    </submittedName>
</protein>
<dbReference type="Pfam" id="PF00392">
    <property type="entry name" value="GntR"/>
    <property type="match status" value="1"/>
</dbReference>
<name>A0A256FP97_9HYPH</name>
<keyword evidence="2" id="KW-0238">DNA-binding</keyword>
<dbReference type="InterPro" id="IPR000524">
    <property type="entry name" value="Tscrpt_reg_HTH_GntR"/>
</dbReference>
<dbReference type="EMBL" id="NNRK01000022">
    <property type="protein sequence ID" value="OYR16672.1"/>
    <property type="molecule type" value="Genomic_DNA"/>
</dbReference>
<dbReference type="Gene3D" id="3.40.1410.10">
    <property type="entry name" value="Chorismate lyase-like"/>
    <property type="match status" value="1"/>
</dbReference>
<dbReference type="InterPro" id="IPR011663">
    <property type="entry name" value="UTRA"/>
</dbReference>
<dbReference type="PANTHER" id="PTHR44846">
    <property type="entry name" value="MANNOSYL-D-GLYCERATE TRANSPORT/METABOLISM SYSTEM REPRESSOR MNGR-RELATED"/>
    <property type="match status" value="1"/>
</dbReference>